<organism evidence="14 17">
    <name type="scientific">Dorea longicatena</name>
    <dbReference type="NCBI Taxonomy" id="88431"/>
    <lineage>
        <taxon>Bacteria</taxon>
        <taxon>Bacillati</taxon>
        <taxon>Bacillota</taxon>
        <taxon>Clostridia</taxon>
        <taxon>Lachnospirales</taxon>
        <taxon>Lachnospiraceae</taxon>
        <taxon>Dorea</taxon>
    </lineage>
</organism>
<evidence type="ECO:0000256" key="9">
    <source>
        <dbReference type="ARBA" id="ARBA00024867"/>
    </source>
</evidence>
<dbReference type="Proteomes" id="UP000284095">
    <property type="component" value="Unassembled WGS sequence"/>
</dbReference>
<dbReference type="SUPFAM" id="SSF46689">
    <property type="entry name" value="Homeodomain-like"/>
    <property type="match status" value="1"/>
</dbReference>
<dbReference type="GO" id="GO:0003700">
    <property type="term" value="F:DNA-binding transcription factor activity"/>
    <property type="evidence" value="ECO:0007669"/>
    <property type="project" value="InterPro"/>
</dbReference>
<keyword evidence="18" id="KW-1185">Reference proteome</keyword>
<evidence type="ECO:0000259" key="12">
    <source>
        <dbReference type="PROSITE" id="PS01124"/>
    </source>
</evidence>
<evidence type="ECO:0000256" key="10">
    <source>
        <dbReference type="PROSITE-ProRule" id="PRU00169"/>
    </source>
</evidence>
<dbReference type="AlphaFoldDB" id="A0A3E5GED9"/>
<keyword evidence="6" id="KW-0805">Transcription regulation</keyword>
<evidence type="ECO:0000256" key="5">
    <source>
        <dbReference type="ARBA" id="ARBA00023012"/>
    </source>
</evidence>
<proteinExistence type="predicted"/>
<dbReference type="SMART" id="SM00448">
    <property type="entry name" value="REC"/>
    <property type="match status" value="1"/>
</dbReference>
<feature type="domain" description="Response regulatory" evidence="13">
    <location>
        <begin position="5"/>
        <end position="122"/>
    </location>
</feature>
<keyword evidence="5" id="KW-0902">Two-component regulatory system</keyword>
<dbReference type="InterPro" id="IPR009057">
    <property type="entry name" value="Homeodomain-like_sf"/>
</dbReference>
<evidence type="ECO:0000256" key="3">
    <source>
        <dbReference type="ARBA" id="ARBA00022490"/>
    </source>
</evidence>
<comment type="subcellular location">
    <subcellularLocation>
        <location evidence="1">Cytoplasm</location>
    </subcellularLocation>
</comment>
<dbReference type="RefSeq" id="WP_117597828.1">
    <property type="nucleotide sequence ID" value="NZ_AP031429.1"/>
</dbReference>
<dbReference type="Gene3D" id="3.40.50.2300">
    <property type="match status" value="1"/>
</dbReference>
<dbReference type="EMBL" id="QRHW01000011">
    <property type="protein sequence ID" value="RHG08864.1"/>
    <property type="molecule type" value="Genomic_DNA"/>
</dbReference>
<evidence type="ECO:0000313" key="16">
    <source>
        <dbReference type="EMBL" id="RHG23555.1"/>
    </source>
</evidence>
<comment type="function">
    <text evidence="9">May play the central regulatory role in sporulation. It may be an element of the effector pathway responsible for the activation of sporulation genes in response to nutritional stress. Spo0A may act in concert with spo0H (a sigma factor) to control the expression of some genes that are critical to the sporulation process.</text>
</comment>
<dbReference type="Proteomes" id="UP000284112">
    <property type="component" value="Unassembled WGS sequence"/>
</dbReference>
<dbReference type="EMBL" id="QSVN01000005">
    <property type="protein sequence ID" value="RGO33030.1"/>
    <property type="molecule type" value="Genomic_DNA"/>
</dbReference>
<dbReference type="Proteomes" id="UP000261285">
    <property type="component" value="Unassembled WGS sequence"/>
</dbReference>
<evidence type="ECO:0000313" key="19">
    <source>
        <dbReference type="Proteomes" id="UP000284112"/>
    </source>
</evidence>
<feature type="domain" description="HTH araC/xylS-type" evidence="12">
    <location>
        <begin position="426"/>
        <end position="525"/>
    </location>
</feature>
<accession>A0A3E5GED9</accession>
<dbReference type="Gene3D" id="1.10.10.60">
    <property type="entry name" value="Homeodomain-like"/>
    <property type="match status" value="2"/>
</dbReference>
<gene>
    <name evidence="16" type="ORF">DW265_11825</name>
    <name evidence="15" type="ORF">DW641_08095</name>
    <name evidence="14" type="ORF">DXB16_06700</name>
</gene>
<dbReference type="EMBL" id="QRIC01000030">
    <property type="protein sequence ID" value="RHG23555.1"/>
    <property type="molecule type" value="Genomic_DNA"/>
</dbReference>
<feature type="modified residue" description="4-aspartylphosphate" evidence="10">
    <location>
        <position position="57"/>
    </location>
</feature>
<dbReference type="InterPro" id="IPR018060">
    <property type="entry name" value="HTH_AraC"/>
</dbReference>
<evidence type="ECO:0000259" key="13">
    <source>
        <dbReference type="PROSITE" id="PS50110"/>
    </source>
</evidence>
<dbReference type="CDD" id="cd17536">
    <property type="entry name" value="REC_YesN-like"/>
    <property type="match status" value="1"/>
</dbReference>
<evidence type="ECO:0000313" key="14">
    <source>
        <dbReference type="EMBL" id="RGO33030.1"/>
    </source>
</evidence>
<keyword evidence="3" id="KW-0963">Cytoplasm</keyword>
<reference evidence="17 18" key="1">
    <citation type="submission" date="2018-08" db="EMBL/GenBank/DDBJ databases">
        <title>A genome reference for cultivated species of the human gut microbiota.</title>
        <authorList>
            <person name="Zou Y."/>
            <person name="Xue W."/>
            <person name="Luo G."/>
        </authorList>
    </citation>
    <scope>NUCLEOTIDE SEQUENCE [LARGE SCALE GENOMIC DNA]</scope>
    <source>
        <strain evidence="16 18">AM22-22</strain>
        <strain evidence="15 19">AM23-13</strain>
        <strain evidence="14 17">OM02-16</strain>
    </source>
</reference>
<keyword evidence="8" id="KW-0804">Transcription</keyword>
<feature type="coiled-coil region" evidence="11">
    <location>
        <begin position="111"/>
        <end position="177"/>
    </location>
</feature>
<dbReference type="PANTHER" id="PTHR42713">
    <property type="entry name" value="HISTIDINE KINASE-RELATED"/>
    <property type="match status" value="1"/>
</dbReference>
<keyword evidence="11" id="KW-0175">Coiled coil</keyword>
<evidence type="ECO:0000256" key="2">
    <source>
        <dbReference type="ARBA" id="ARBA00018672"/>
    </source>
</evidence>
<dbReference type="GO" id="GO:0043565">
    <property type="term" value="F:sequence-specific DNA binding"/>
    <property type="evidence" value="ECO:0007669"/>
    <property type="project" value="InterPro"/>
</dbReference>
<dbReference type="Pfam" id="PF12833">
    <property type="entry name" value="HTH_18"/>
    <property type="match status" value="1"/>
</dbReference>
<evidence type="ECO:0000313" key="18">
    <source>
        <dbReference type="Proteomes" id="UP000284095"/>
    </source>
</evidence>
<evidence type="ECO:0000256" key="6">
    <source>
        <dbReference type="ARBA" id="ARBA00023015"/>
    </source>
</evidence>
<evidence type="ECO:0000313" key="17">
    <source>
        <dbReference type="Proteomes" id="UP000261285"/>
    </source>
</evidence>
<evidence type="ECO:0000256" key="7">
    <source>
        <dbReference type="ARBA" id="ARBA00023125"/>
    </source>
</evidence>
<protein>
    <recommendedName>
        <fullName evidence="2">Stage 0 sporulation protein A homolog</fullName>
    </recommendedName>
</protein>
<dbReference type="SUPFAM" id="SSF52172">
    <property type="entry name" value="CheY-like"/>
    <property type="match status" value="1"/>
</dbReference>
<dbReference type="InterPro" id="IPR011006">
    <property type="entry name" value="CheY-like_superfamily"/>
</dbReference>
<evidence type="ECO:0000313" key="15">
    <source>
        <dbReference type="EMBL" id="RHG08864.1"/>
    </source>
</evidence>
<dbReference type="GO" id="GO:0005737">
    <property type="term" value="C:cytoplasm"/>
    <property type="evidence" value="ECO:0007669"/>
    <property type="project" value="UniProtKB-SubCell"/>
</dbReference>
<evidence type="ECO:0000256" key="8">
    <source>
        <dbReference type="ARBA" id="ARBA00023163"/>
    </source>
</evidence>
<dbReference type="InterPro" id="IPR051552">
    <property type="entry name" value="HptR"/>
</dbReference>
<dbReference type="PANTHER" id="PTHR42713:SF3">
    <property type="entry name" value="TRANSCRIPTIONAL REGULATORY PROTEIN HPTR"/>
    <property type="match status" value="1"/>
</dbReference>
<comment type="caution">
    <text evidence="14">The sequence shown here is derived from an EMBL/GenBank/DDBJ whole genome shotgun (WGS) entry which is preliminary data.</text>
</comment>
<dbReference type="InterPro" id="IPR001789">
    <property type="entry name" value="Sig_transdc_resp-reg_receiver"/>
</dbReference>
<keyword evidence="7" id="KW-0238">DNA-binding</keyword>
<dbReference type="GO" id="GO:0000160">
    <property type="term" value="P:phosphorelay signal transduction system"/>
    <property type="evidence" value="ECO:0007669"/>
    <property type="project" value="UniProtKB-KW"/>
</dbReference>
<dbReference type="Pfam" id="PF00072">
    <property type="entry name" value="Response_reg"/>
    <property type="match status" value="1"/>
</dbReference>
<dbReference type="PROSITE" id="PS50110">
    <property type="entry name" value="RESPONSE_REGULATORY"/>
    <property type="match status" value="1"/>
</dbReference>
<name>A0A3E5GED9_9FIRM</name>
<evidence type="ECO:0000256" key="4">
    <source>
        <dbReference type="ARBA" id="ARBA00022553"/>
    </source>
</evidence>
<dbReference type="SMART" id="SM00342">
    <property type="entry name" value="HTH_ARAC"/>
    <property type="match status" value="1"/>
</dbReference>
<evidence type="ECO:0000256" key="11">
    <source>
        <dbReference type="SAM" id="Coils"/>
    </source>
</evidence>
<keyword evidence="4 10" id="KW-0597">Phosphoprotein</keyword>
<sequence>MRIFSIILADDEQQILYGMKKGIEWEKLGFRVAGVAQNGKEALELMEEVHPDLVISDIKMPFMDGLELAKHIHEDYMNTKVILFSGWDDFEYARLAISYGVSEYIMKPINYEEMQNLLMKMHEELDKEYNEKMNRARLEHAYMESLPLLRQQFFTRLVTEKMNKNELQSQIDNLKLEFTDAVYSVVAMKVGRGDEKDVLSELAVKQTIKEALEKITRVYEFGMSDNEIFILGSNKKHDVGRITRTIDEAVVLIERIFQSRISCGISVSREKIEDMPSLYEQALEALDYNLVTVEESYTYYNDIMPVQDVKEDWNTKVENIGKNITHYTEEELKSQVESLLAWLHRRQYSLNEYQVLILEISFSFSRFYKKYQITSDMEFAGTKKMAVKILSLSTGEELDHWLVNYCELIRSLIQKKQIDNNVILAEHARKIVEERFPDPDLSVETVCGELHVSSSYFSKIFKQETGGTFVNYLTGRRMEEAKKLLLQTDYKSQVIGNMVGYPEPNYFSYVFKKNCGMSPVKYRKQGGDADEG</sequence>
<evidence type="ECO:0000256" key="1">
    <source>
        <dbReference type="ARBA" id="ARBA00004496"/>
    </source>
</evidence>
<dbReference type="PROSITE" id="PS01124">
    <property type="entry name" value="HTH_ARAC_FAMILY_2"/>
    <property type="match status" value="1"/>
</dbReference>